<dbReference type="Proteomes" id="UP000217648">
    <property type="component" value="Unassembled WGS sequence"/>
</dbReference>
<name>A0A2A5MGL5_9ENTR</name>
<sequence length="249" mass="27217">MKHVHKLAWIGLFVNIIICFVARNLLLDEGQLNFHSRVDSMWSWLVLALFIAVVVQALSIMLSGRYPYLAIVLAFIGGIVMIPISMIFLVGSMFSFQKRINAGFTPWRSTTGAMGRNDNHQLLTFNASAFYPQGALALIAGIIILMIGMGIGGVFIAAGILALCNGYRLQNRVVIGVSDESMIFTPGLYADTYIIPLREVVLAERGSHDAKVRLLIPSTGRSITLRKKMLAGDNVSDTFAAILAKLTTV</sequence>
<accession>A0A2A5MGL5</accession>
<organism evidence="1 2">
    <name type="scientific">Klebsiella quasipneumoniae</name>
    <dbReference type="NCBI Taxonomy" id="1463165"/>
    <lineage>
        <taxon>Bacteria</taxon>
        <taxon>Pseudomonadati</taxon>
        <taxon>Pseudomonadota</taxon>
        <taxon>Gammaproteobacteria</taxon>
        <taxon>Enterobacterales</taxon>
        <taxon>Enterobacteriaceae</taxon>
        <taxon>Klebsiella/Raoultella group</taxon>
        <taxon>Klebsiella</taxon>
        <taxon>Klebsiella pneumoniae complex</taxon>
    </lineage>
</organism>
<dbReference type="AlphaFoldDB" id="A0A2A5MGL5"/>
<gene>
    <name evidence="1" type="ORF">CP911_19650</name>
</gene>
<proteinExistence type="predicted"/>
<dbReference type="RefSeq" id="WP_094309275.1">
    <property type="nucleotide sequence ID" value="NZ_BILL01000001.1"/>
</dbReference>
<dbReference type="EMBL" id="NXHG01000012">
    <property type="protein sequence ID" value="PCM60046.1"/>
    <property type="molecule type" value="Genomic_DNA"/>
</dbReference>
<evidence type="ECO:0000313" key="1">
    <source>
        <dbReference type="EMBL" id="PCM60046.1"/>
    </source>
</evidence>
<comment type="caution">
    <text evidence="1">The sequence shown here is derived from an EMBL/GenBank/DDBJ whole genome shotgun (WGS) entry which is preliminary data.</text>
</comment>
<protein>
    <submittedName>
        <fullName evidence="1">Uncharacterized protein</fullName>
    </submittedName>
</protein>
<evidence type="ECO:0000313" key="2">
    <source>
        <dbReference type="Proteomes" id="UP000217648"/>
    </source>
</evidence>
<reference evidence="1 2" key="1">
    <citation type="submission" date="2017-09" db="EMBL/GenBank/DDBJ databases">
        <title>Mdr eskape-Ghana.</title>
        <authorList>
            <person name="Agyepong N."/>
            <person name="Janice J."/>
            <person name="Samuelsen O."/>
            <person name="Owusu-Ofori A."/>
            <person name="Sundsfjord A."/>
            <person name="Essack S."/>
            <person name="Pedersen T."/>
        </authorList>
    </citation>
    <scope>NUCLEOTIDE SEQUENCE [LARGE SCALE GENOMIC DNA]</scope>
    <source>
        <strain evidence="1 2">46</strain>
    </source>
</reference>